<keyword evidence="3" id="KW-1185">Reference proteome</keyword>
<dbReference type="AlphaFoldDB" id="A0A124E2P1"/>
<accession>A0A124E2P1</accession>
<proteinExistence type="predicted"/>
<organism evidence="2 3">
    <name type="scientific">Mycolicibacterium canariasense</name>
    <name type="common">Mycobacterium canariasense</name>
    <dbReference type="NCBI Taxonomy" id="228230"/>
    <lineage>
        <taxon>Bacteria</taxon>
        <taxon>Bacillati</taxon>
        <taxon>Actinomycetota</taxon>
        <taxon>Actinomycetes</taxon>
        <taxon>Mycobacteriales</taxon>
        <taxon>Mycobacteriaceae</taxon>
        <taxon>Mycolicibacterium</taxon>
    </lineage>
</organism>
<comment type="caution">
    <text evidence="2">The sequence shown here is derived from an EMBL/GenBank/DDBJ whole genome shotgun (WGS) entry which is preliminary data.</text>
</comment>
<protein>
    <submittedName>
        <fullName evidence="2">Uncharacterized protein</fullName>
    </submittedName>
</protein>
<name>A0A124E2P1_MYCCR</name>
<feature type="region of interest" description="Disordered" evidence="1">
    <location>
        <begin position="206"/>
        <end position="231"/>
    </location>
</feature>
<reference evidence="3" key="2">
    <citation type="submission" date="2016-02" db="EMBL/GenBank/DDBJ databases">
        <title>Draft genome sequence of five rapidly growing Mycobacterium species.</title>
        <authorList>
            <person name="Katahira K."/>
            <person name="Gotou Y."/>
            <person name="Iida K."/>
            <person name="Ogura Y."/>
            <person name="Hayashi T."/>
        </authorList>
    </citation>
    <scope>NUCLEOTIDE SEQUENCE [LARGE SCALE GENOMIC DNA]</scope>
    <source>
        <strain evidence="3">JCM15298</strain>
    </source>
</reference>
<evidence type="ECO:0000313" key="2">
    <source>
        <dbReference type="EMBL" id="GAS97414.1"/>
    </source>
</evidence>
<evidence type="ECO:0000256" key="1">
    <source>
        <dbReference type="SAM" id="MobiDB-lite"/>
    </source>
</evidence>
<gene>
    <name evidence="2" type="ORF">RMCC_4380</name>
</gene>
<feature type="compositionally biased region" description="Polar residues" evidence="1">
    <location>
        <begin position="215"/>
        <end position="225"/>
    </location>
</feature>
<reference evidence="3" key="1">
    <citation type="journal article" date="2016" name="Genome Announc.">
        <title>Draft Genome Sequences of Five Rapidly Growing Mycobacterium Species, M. thermoresistibile, M. fortuitum subsp. acetamidolyticum, M. canariasense, M. brisbanense, and M. novocastrense.</title>
        <authorList>
            <person name="Katahira K."/>
            <person name="Ogura Y."/>
            <person name="Gotoh Y."/>
            <person name="Hayashi T."/>
        </authorList>
    </citation>
    <scope>NUCLEOTIDE SEQUENCE [LARGE SCALE GENOMIC DNA]</scope>
    <source>
        <strain evidence="3">JCM15298</strain>
    </source>
</reference>
<dbReference type="EMBL" id="BCSY01000072">
    <property type="protein sequence ID" value="GAS97414.1"/>
    <property type="molecule type" value="Genomic_DNA"/>
</dbReference>
<dbReference type="Proteomes" id="UP000069443">
    <property type="component" value="Unassembled WGS sequence"/>
</dbReference>
<evidence type="ECO:0000313" key="3">
    <source>
        <dbReference type="Proteomes" id="UP000069443"/>
    </source>
</evidence>
<dbReference type="STRING" id="228230.RMCC_4380"/>
<sequence length="231" mass="24780">MSGAAPTLPDMNIYTEPFVGSEAIAVGAVKKHQLRSGFRALLPNVYVGPDLTLTIAHRARAAWLWSHREGVIAGRTAAALHGARWVDDSAPVELVWRNARAPGGVRTSAMTLRTAQVCDVAGLPVTTPERTAFDLGRRTPLRQAVTDLDALCRATGVTPGDILAVAAQHPGVRGLRLLERAVSLVDPGAQSPRETWLRLLLVDGGPPRRPRSRSVLTTDTRSPISTWAGRT</sequence>